<feature type="transmembrane region" description="Helical" evidence="8">
    <location>
        <begin position="134"/>
        <end position="154"/>
    </location>
</feature>
<organism evidence="11 12">
    <name type="scientific">Streptomyces albiaxialis</name>
    <dbReference type="NCBI Taxonomy" id="329523"/>
    <lineage>
        <taxon>Bacteria</taxon>
        <taxon>Bacillati</taxon>
        <taxon>Actinomycetota</taxon>
        <taxon>Actinomycetes</taxon>
        <taxon>Kitasatosporales</taxon>
        <taxon>Streptomycetaceae</taxon>
        <taxon>Streptomyces</taxon>
    </lineage>
</organism>
<evidence type="ECO:0000259" key="9">
    <source>
        <dbReference type="PROSITE" id="PS50893"/>
    </source>
</evidence>
<feature type="transmembrane region" description="Helical" evidence="8">
    <location>
        <begin position="324"/>
        <end position="345"/>
    </location>
</feature>
<evidence type="ECO:0000313" key="12">
    <source>
        <dbReference type="Proteomes" id="UP001500016"/>
    </source>
</evidence>
<dbReference type="Gene3D" id="3.40.50.300">
    <property type="entry name" value="P-loop containing nucleotide triphosphate hydrolases"/>
    <property type="match status" value="1"/>
</dbReference>
<accession>A0ABN2WT86</accession>
<evidence type="ECO:0000256" key="6">
    <source>
        <dbReference type="ARBA" id="ARBA00023136"/>
    </source>
</evidence>
<keyword evidence="3" id="KW-0547">Nucleotide-binding</keyword>
<dbReference type="PANTHER" id="PTHR43394">
    <property type="entry name" value="ATP-DEPENDENT PERMEASE MDL1, MITOCHONDRIAL"/>
    <property type="match status" value="1"/>
</dbReference>
<dbReference type="InterPro" id="IPR003593">
    <property type="entry name" value="AAA+_ATPase"/>
</dbReference>
<dbReference type="SUPFAM" id="SSF52540">
    <property type="entry name" value="P-loop containing nucleoside triphosphate hydrolases"/>
    <property type="match status" value="1"/>
</dbReference>
<comment type="caution">
    <text evidence="11">The sequence shown here is derived from an EMBL/GenBank/DDBJ whole genome shotgun (WGS) entry which is preliminary data.</text>
</comment>
<evidence type="ECO:0000256" key="1">
    <source>
        <dbReference type="ARBA" id="ARBA00004651"/>
    </source>
</evidence>
<feature type="domain" description="ABC transporter" evidence="9">
    <location>
        <begin position="415"/>
        <end position="661"/>
    </location>
</feature>
<dbReference type="PROSITE" id="PS50893">
    <property type="entry name" value="ABC_TRANSPORTER_2"/>
    <property type="match status" value="1"/>
</dbReference>
<name>A0ABN2WT86_9ACTN</name>
<dbReference type="EMBL" id="BAAAPE010000019">
    <property type="protein sequence ID" value="GAA2098522.1"/>
    <property type="molecule type" value="Genomic_DNA"/>
</dbReference>
<dbReference type="InterPro" id="IPR036640">
    <property type="entry name" value="ABC1_TM_sf"/>
</dbReference>
<evidence type="ECO:0000256" key="7">
    <source>
        <dbReference type="SAM" id="MobiDB-lite"/>
    </source>
</evidence>
<dbReference type="Pfam" id="PF00005">
    <property type="entry name" value="ABC_tran"/>
    <property type="match status" value="1"/>
</dbReference>
<keyword evidence="4 11" id="KW-0067">ATP-binding</keyword>
<feature type="transmembrane region" description="Helical" evidence="8">
    <location>
        <begin position="236"/>
        <end position="255"/>
    </location>
</feature>
<reference evidence="11 12" key="1">
    <citation type="journal article" date="2019" name="Int. J. Syst. Evol. Microbiol.">
        <title>The Global Catalogue of Microorganisms (GCM) 10K type strain sequencing project: providing services to taxonomists for standard genome sequencing and annotation.</title>
        <authorList>
            <consortium name="The Broad Institute Genomics Platform"/>
            <consortium name="The Broad Institute Genome Sequencing Center for Infectious Disease"/>
            <person name="Wu L."/>
            <person name="Ma J."/>
        </authorList>
    </citation>
    <scope>NUCLEOTIDE SEQUENCE [LARGE SCALE GENOMIC DNA]</scope>
    <source>
        <strain evidence="11 12">JCM 15478</strain>
    </source>
</reference>
<evidence type="ECO:0000256" key="4">
    <source>
        <dbReference type="ARBA" id="ARBA00022840"/>
    </source>
</evidence>
<comment type="subcellular location">
    <subcellularLocation>
        <location evidence="1">Cell membrane</location>
        <topology evidence="1">Multi-pass membrane protein</topology>
    </subcellularLocation>
</comment>
<keyword evidence="6 8" id="KW-0472">Membrane</keyword>
<feature type="compositionally biased region" description="Low complexity" evidence="7">
    <location>
        <begin position="12"/>
        <end position="28"/>
    </location>
</feature>
<protein>
    <submittedName>
        <fullName evidence="11">ABC transporter ATP-binding protein</fullName>
    </submittedName>
</protein>
<gene>
    <name evidence="11" type="ORF">GCM10009801_69620</name>
</gene>
<keyword evidence="5 8" id="KW-1133">Transmembrane helix</keyword>
<keyword evidence="12" id="KW-1185">Reference proteome</keyword>
<evidence type="ECO:0000256" key="5">
    <source>
        <dbReference type="ARBA" id="ARBA00022989"/>
    </source>
</evidence>
<evidence type="ECO:0000259" key="10">
    <source>
        <dbReference type="PROSITE" id="PS50929"/>
    </source>
</evidence>
<dbReference type="InterPro" id="IPR003439">
    <property type="entry name" value="ABC_transporter-like_ATP-bd"/>
</dbReference>
<dbReference type="SMART" id="SM00382">
    <property type="entry name" value="AAA"/>
    <property type="match status" value="1"/>
</dbReference>
<dbReference type="InterPro" id="IPR027417">
    <property type="entry name" value="P-loop_NTPase"/>
</dbReference>
<feature type="transmembrane region" description="Helical" evidence="8">
    <location>
        <begin position="92"/>
        <end position="114"/>
    </location>
</feature>
<dbReference type="PANTHER" id="PTHR43394:SF1">
    <property type="entry name" value="ATP-BINDING CASSETTE SUB-FAMILY B MEMBER 10, MITOCHONDRIAL"/>
    <property type="match status" value="1"/>
</dbReference>
<dbReference type="Proteomes" id="UP001500016">
    <property type="component" value="Unassembled WGS sequence"/>
</dbReference>
<evidence type="ECO:0000256" key="8">
    <source>
        <dbReference type="SAM" id="Phobius"/>
    </source>
</evidence>
<keyword evidence="2 8" id="KW-0812">Transmembrane</keyword>
<evidence type="ECO:0000313" key="11">
    <source>
        <dbReference type="EMBL" id="GAA2098522.1"/>
    </source>
</evidence>
<dbReference type="Gene3D" id="1.20.1560.10">
    <property type="entry name" value="ABC transporter type 1, transmembrane domain"/>
    <property type="match status" value="1"/>
</dbReference>
<feature type="domain" description="ABC transmembrane type-1" evidence="10">
    <location>
        <begin position="95"/>
        <end position="381"/>
    </location>
</feature>
<evidence type="ECO:0000256" key="2">
    <source>
        <dbReference type="ARBA" id="ARBA00022692"/>
    </source>
</evidence>
<proteinExistence type="predicted"/>
<dbReference type="PROSITE" id="PS50929">
    <property type="entry name" value="ABC_TM1F"/>
    <property type="match status" value="1"/>
</dbReference>
<dbReference type="GO" id="GO:0005524">
    <property type="term" value="F:ATP binding"/>
    <property type="evidence" value="ECO:0007669"/>
    <property type="project" value="UniProtKB-KW"/>
</dbReference>
<feature type="transmembrane region" description="Helical" evidence="8">
    <location>
        <begin position="209"/>
        <end position="230"/>
    </location>
</feature>
<dbReference type="InterPro" id="IPR039421">
    <property type="entry name" value="Type_1_exporter"/>
</dbReference>
<feature type="region of interest" description="Disordered" evidence="7">
    <location>
        <begin position="1"/>
        <end position="35"/>
    </location>
</feature>
<dbReference type="SUPFAM" id="SSF90123">
    <property type="entry name" value="ABC transporter transmembrane region"/>
    <property type="match status" value="1"/>
</dbReference>
<sequence>MTPRRAREKAVGPSGQSGQSGPSDTPDAPDAPDADGVSAVERELFGGRLRWDDAFVEHEGAVARMRFTQMAAALPRMVGVVMRAGWETDPRALTGVVLAQIGQGLTAAFGLVAVNGVLASLFANGPTGDKLRDSLPALVLLAVVAVGTALLMAWSTAMSGRLEPQVERAVSLRYYRAVTGVELAATERPDIQRHLEAGRFGTDSARRMLTLSVGVANVVIGMVAAALVLASLHWSLLPMLLAIALPKGWGAVRSARREYISRRHWVDHRRAVATLLQYLTMPHAAGEIRAHAAGSLLLRGYEEMSGLMETEQRRLARAQARTDLVAGAFSGLASLGCYGVLWWLLTSGGLPMAVGGTAVVAIRTSTGRLTSLVQQVNRMYEEMLQLNDTEVATRLAARHAIPRTGEPLPSPVREIQVRDVSFTYPGATVPALHRVDVTVRRGEVTALVGANGSGKSTLAKILGGLLLPGGGGVWWVGADGERVEVREAVRADVFRSVGMLTQDFPNWQMTAAANIAVGAGDRPRDMARVEEAARGADVAALIEGLPHGWNSIVLKGYERGVQLSGGQWQKLGTARSLYRGAPFLLVDEPTSALDPHAEIEAFDRLRTLADSGVAVVLVTHRLAATASADHIYVLDRGHVAEHGAHERLMERGDGLYRGMFEAQAAQYGLGSRPAASGTS</sequence>
<evidence type="ECO:0000256" key="3">
    <source>
        <dbReference type="ARBA" id="ARBA00022741"/>
    </source>
</evidence>
<dbReference type="InterPro" id="IPR011527">
    <property type="entry name" value="ABC1_TM_dom"/>
</dbReference>